<dbReference type="Proteomes" id="UP001162164">
    <property type="component" value="Unassembled WGS sequence"/>
</dbReference>
<name>A0ABQ9JDA6_9CUCU</name>
<evidence type="ECO:0000313" key="2">
    <source>
        <dbReference type="Proteomes" id="UP001162164"/>
    </source>
</evidence>
<reference evidence="1" key="1">
    <citation type="journal article" date="2023" name="Insect Mol. Biol.">
        <title>Genome sequencing provides insights into the evolution of gene families encoding plant cell wall-degrading enzymes in longhorned beetles.</title>
        <authorList>
            <person name="Shin N.R."/>
            <person name="Okamura Y."/>
            <person name="Kirsch R."/>
            <person name="Pauchet Y."/>
        </authorList>
    </citation>
    <scope>NUCLEOTIDE SEQUENCE</scope>
    <source>
        <strain evidence="1">MMC_N1</strain>
    </source>
</reference>
<gene>
    <name evidence="1" type="ORF">NQ317_002237</name>
</gene>
<organism evidence="1 2">
    <name type="scientific">Molorchus minor</name>
    <dbReference type="NCBI Taxonomy" id="1323400"/>
    <lineage>
        <taxon>Eukaryota</taxon>
        <taxon>Metazoa</taxon>
        <taxon>Ecdysozoa</taxon>
        <taxon>Arthropoda</taxon>
        <taxon>Hexapoda</taxon>
        <taxon>Insecta</taxon>
        <taxon>Pterygota</taxon>
        <taxon>Neoptera</taxon>
        <taxon>Endopterygota</taxon>
        <taxon>Coleoptera</taxon>
        <taxon>Polyphaga</taxon>
        <taxon>Cucujiformia</taxon>
        <taxon>Chrysomeloidea</taxon>
        <taxon>Cerambycidae</taxon>
        <taxon>Lamiinae</taxon>
        <taxon>Monochamini</taxon>
        <taxon>Molorchus</taxon>
    </lineage>
</organism>
<comment type="caution">
    <text evidence="1">The sequence shown here is derived from an EMBL/GenBank/DDBJ whole genome shotgun (WGS) entry which is preliminary data.</text>
</comment>
<proteinExistence type="predicted"/>
<accession>A0ABQ9JDA6</accession>
<evidence type="ECO:0000313" key="1">
    <source>
        <dbReference type="EMBL" id="KAJ8976188.1"/>
    </source>
</evidence>
<sequence>MDFMDCIMVSKIKGSNQMKNEIVEKAKEMLNFFTCCKFCSIIYKGHVDPSIIVKSITYLLQMPLPLITSGLIPKILTNELIDKLYLLM</sequence>
<protein>
    <submittedName>
        <fullName evidence="1">Uncharacterized protein</fullName>
    </submittedName>
</protein>
<keyword evidence="2" id="KW-1185">Reference proteome</keyword>
<dbReference type="EMBL" id="JAPWTJ010000714">
    <property type="protein sequence ID" value="KAJ8976188.1"/>
    <property type="molecule type" value="Genomic_DNA"/>
</dbReference>